<dbReference type="SUPFAM" id="SSF55874">
    <property type="entry name" value="ATPase domain of HSP90 chaperone/DNA topoisomerase II/histidine kinase"/>
    <property type="match status" value="1"/>
</dbReference>
<keyword evidence="1" id="KW-1133">Transmembrane helix</keyword>
<evidence type="ECO:0000259" key="2">
    <source>
        <dbReference type="Pfam" id="PF06580"/>
    </source>
</evidence>
<dbReference type="GO" id="GO:0016020">
    <property type="term" value="C:membrane"/>
    <property type="evidence" value="ECO:0007669"/>
    <property type="project" value="InterPro"/>
</dbReference>
<dbReference type="PANTHER" id="PTHR34220:SF7">
    <property type="entry name" value="SENSOR HISTIDINE KINASE YPDA"/>
    <property type="match status" value="1"/>
</dbReference>
<evidence type="ECO:0000313" key="4">
    <source>
        <dbReference type="Proteomes" id="UP000317624"/>
    </source>
</evidence>
<dbReference type="Pfam" id="PF06580">
    <property type="entry name" value="His_kinase"/>
    <property type="match status" value="1"/>
</dbReference>
<dbReference type="Gene3D" id="3.30.565.10">
    <property type="entry name" value="Histidine kinase-like ATPase, C-terminal domain"/>
    <property type="match status" value="1"/>
</dbReference>
<keyword evidence="1" id="KW-0812">Transmembrane</keyword>
<gene>
    <name evidence="3" type="ORF">FNT36_17610</name>
</gene>
<keyword evidence="1" id="KW-0472">Membrane</keyword>
<protein>
    <recommendedName>
        <fullName evidence="2">Signal transduction histidine kinase internal region domain-containing protein</fullName>
    </recommendedName>
</protein>
<keyword evidence="4" id="KW-1185">Reference proteome</keyword>
<dbReference type="InterPro" id="IPR010559">
    <property type="entry name" value="Sig_transdc_His_kin_internal"/>
</dbReference>
<evidence type="ECO:0000313" key="3">
    <source>
        <dbReference type="EMBL" id="TVT39465.1"/>
    </source>
</evidence>
<name>A0A558BSK4_9BACT</name>
<dbReference type="OrthoDB" id="2514702at2"/>
<comment type="caution">
    <text evidence="3">The sequence shown here is derived from an EMBL/GenBank/DDBJ whole genome shotgun (WGS) entry which is preliminary data.</text>
</comment>
<sequence length="390" mass="43054">MARGVLRPFAWPNSVILRNSFDMSPSVRRQRLYWTIQVVGWLLYAGLGLLLISLFAPKVQIGAPIIAIQVAMLGVLLLTSHALRAYWRWRGWWQRSAGGLLWRLLLANAVAALASQLVLGCIIAFIIRPPASLGGLAGSGQFVGYVLQTYFVLCLWTACYVGLHYLGRYQQAEVAKWQLQAAAREAEMRTLQAQLNPHFLFNGLNNIRALVMEDPARARLMMTHLAELLRYTMQRNGAEQVPLATELEIVENYLQLEALQLEERLHYVLDVAPDALPVLVPPMTLQLLVENAIKHGLAPRPAGGSLSLTAHLDAAGTALCVTVRNTGTYQPHPGHSGVGVRNVQERLALLFGPAAHFRIGPDPQQPDTVLAELSLPLTIPQSSLHERAAY</sequence>
<feature type="transmembrane region" description="Helical" evidence="1">
    <location>
        <begin position="61"/>
        <end position="83"/>
    </location>
</feature>
<dbReference type="InterPro" id="IPR036890">
    <property type="entry name" value="HATPase_C_sf"/>
</dbReference>
<feature type="transmembrane region" description="Helical" evidence="1">
    <location>
        <begin position="32"/>
        <end position="55"/>
    </location>
</feature>
<reference evidence="3 4" key="1">
    <citation type="submission" date="2019-07" db="EMBL/GenBank/DDBJ databases">
        <title>Hymenobacter sp. straun FUR1 Genome sequencing and assembly.</title>
        <authorList>
            <person name="Chhetri G."/>
        </authorList>
    </citation>
    <scope>NUCLEOTIDE SEQUENCE [LARGE SCALE GENOMIC DNA]</scope>
    <source>
        <strain evidence="3 4">Fur1</strain>
    </source>
</reference>
<dbReference type="Proteomes" id="UP000317624">
    <property type="component" value="Unassembled WGS sequence"/>
</dbReference>
<evidence type="ECO:0000256" key="1">
    <source>
        <dbReference type="SAM" id="Phobius"/>
    </source>
</evidence>
<dbReference type="InterPro" id="IPR050640">
    <property type="entry name" value="Bact_2-comp_sensor_kinase"/>
</dbReference>
<feature type="transmembrane region" description="Helical" evidence="1">
    <location>
        <begin position="104"/>
        <end position="127"/>
    </location>
</feature>
<feature type="transmembrane region" description="Helical" evidence="1">
    <location>
        <begin position="147"/>
        <end position="166"/>
    </location>
</feature>
<dbReference type="AlphaFoldDB" id="A0A558BSK4"/>
<proteinExistence type="predicted"/>
<dbReference type="PANTHER" id="PTHR34220">
    <property type="entry name" value="SENSOR HISTIDINE KINASE YPDA"/>
    <property type="match status" value="1"/>
</dbReference>
<accession>A0A558BSK4</accession>
<feature type="domain" description="Signal transduction histidine kinase internal region" evidence="2">
    <location>
        <begin position="186"/>
        <end position="265"/>
    </location>
</feature>
<dbReference type="GO" id="GO:0000155">
    <property type="term" value="F:phosphorelay sensor kinase activity"/>
    <property type="evidence" value="ECO:0007669"/>
    <property type="project" value="InterPro"/>
</dbReference>
<organism evidence="3 4">
    <name type="scientific">Hymenobacter setariae</name>
    <dbReference type="NCBI Taxonomy" id="2594794"/>
    <lineage>
        <taxon>Bacteria</taxon>
        <taxon>Pseudomonadati</taxon>
        <taxon>Bacteroidota</taxon>
        <taxon>Cytophagia</taxon>
        <taxon>Cytophagales</taxon>
        <taxon>Hymenobacteraceae</taxon>
        <taxon>Hymenobacter</taxon>
    </lineage>
</organism>
<dbReference type="EMBL" id="VMRJ01000004">
    <property type="protein sequence ID" value="TVT39465.1"/>
    <property type="molecule type" value="Genomic_DNA"/>
</dbReference>